<keyword evidence="1" id="KW-0472">Membrane</keyword>
<dbReference type="RefSeq" id="WP_073185176.1">
    <property type="nucleotide sequence ID" value="NZ_FQXI01000012.1"/>
</dbReference>
<accession>A0A1M5TW83</accession>
<proteinExistence type="predicted"/>
<sequence>MDLGRIIIGLGIFIHSLYSLHKKKESKVLILTAMGWFIAFHSGTMNIFQYFNMPLSLLVGAISMFLFLISCSEFMKLYNK</sequence>
<reference evidence="3" key="1">
    <citation type="submission" date="2016-11" db="EMBL/GenBank/DDBJ databases">
        <authorList>
            <person name="Varghese N."/>
            <person name="Submissions S."/>
        </authorList>
    </citation>
    <scope>NUCLEOTIDE SEQUENCE [LARGE SCALE GENOMIC DNA]</scope>
    <source>
        <strain evidence="3">DSM 21120</strain>
    </source>
</reference>
<evidence type="ECO:0000313" key="3">
    <source>
        <dbReference type="Proteomes" id="UP000184032"/>
    </source>
</evidence>
<dbReference type="OrthoDB" id="9943079at2"/>
<evidence type="ECO:0000256" key="1">
    <source>
        <dbReference type="SAM" id="Phobius"/>
    </source>
</evidence>
<feature type="transmembrane region" description="Helical" evidence="1">
    <location>
        <begin position="57"/>
        <end position="75"/>
    </location>
</feature>
<name>A0A1M5TW83_9FIRM</name>
<gene>
    <name evidence="2" type="ORF">SAMN02745245_01591</name>
</gene>
<dbReference type="EMBL" id="FQXI01000012">
    <property type="protein sequence ID" value="SHH54921.1"/>
    <property type="molecule type" value="Genomic_DNA"/>
</dbReference>
<feature type="transmembrane region" description="Helical" evidence="1">
    <location>
        <begin position="6"/>
        <end position="21"/>
    </location>
</feature>
<keyword evidence="1" id="KW-0812">Transmembrane</keyword>
<dbReference type="AlphaFoldDB" id="A0A1M5TW83"/>
<feature type="transmembrane region" description="Helical" evidence="1">
    <location>
        <begin position="28"/>
        <end position="51"/>
    </location>
</feature>
<keyword evidence="3" id="KW-1185">Reference proteome</keyword>
<keyword evidence="1" id="KW-1133">Transmembrane helix</keyword>
<evidence type="ECO:0008006" key="4">
    <source>
        <dbReference type="Google" id="ProtNLM"/>
    </source>
</evidence>
<protein>
    <recommendedName>
        <fullName evidence="4">Inner membrane protein</fullName>
    </recommendedName>
</protein>
<dbReference type="Proteomes" id="UP000184032">
    <property type="component" value="Unassembled WGS sequence"/>
</dbReference>
<evidence type="ECO:0000313" key="2">
    <source>
        <dbReference type="EMBL" id="SHH54921.1"/>
    </source>
</evidence>
<organism evidence="2 3">
    <name type="scientific">Anaerosphaera aminiphila DSM 21120</name>
    <dbReference type="NCBI Taxonomy" id="1120995"/>
    <lineage>
        <taxon>Bacteria</taxon>
        <taxon>Bacillati</taxon>
        <taxon>Bacillota</taxon>
        <taxon>Tissierellia</taxon>
        <taxon>Tissierellales</taxon>
        <taxon>Peptoniphilaceae</taxon>
        <taxon>Anaerosphaera</taxon>
    </lineage>
</organism>